<name>A0A6V7UDR1_MELEN</name>
<comment type="caution">
    <text evidence="2">The sequence shown here is derived from an EMBL/GenBank/DDBJ whole genome shotgun (WGS) entry which is preliminary data.</text>
</comment>
<dbReference type="OrthoDB" id="5281164at2759"/>
<dbReference type="SUPFAM" id="SSF81383">
    <property type="entry name" value="F-box domain"/>
    <property type="match status" value="1"/>
</dbReference>
<evidence type="ECO:0000313" key="3">
    <source>
        <dbReference type="Proteomes" id="UP000580250"/>
    </source>
</evidence>
<organism evidence="2 3">
    <name type="scientific">Meloidogyne enterolobii</name>
    <name type="common">Root-knot nematode worm</name>
    <name type="synonym">Meloidogyne mayaguensis</name>
    <dbReference type="NCBI Taxonomy" id="390850"/>
    <lineage>
        <taxon>Eukaryota</taxon>
        <taxon>Metazoa</taxon>
        <taxon>Ecdysozoa</taxon>
        <taxon>Nematoda</taxon>
        <taxon>Chromadorea</taxon>
        <taxon>Rhabditida</taxon>
        <taxon>Tylenchina</taxon>
        <taxon>Tylenchomorpha</taxon>
        <taxon>Tylenchoidea</taxon>
        <taxon>Meloidogynidae</taxon>
        <taxon>Meloidogyninae</taxon>
        <taxon>Meloidogyne</taxon>
    </lineage>
</organism>
<dbReference type="PROSITE" id="PS50181">
    <property type="entry name" value="FBOX"/>
    <property type="match status" value="1"/>
</dbReference>
<dbReference type="AlphaFoldDB" id="A0A6V7UDR1"/>
<evidence type="ECO:0000313" key="2">
    <source>
        <dbReference type="EMBL" id="CAD2154029.1"/>
    </source>
</evidence>
<dbReference type="EMBL" id="CAJEWN010000055">
    <property type="protein sequence ID" value="CAD2154029.1"/>
    <property type="molecule type" value="Genomic_DNA"/>
</dbReference>
<protein>
    <recommendedName>
        <fullName evidence="1">F-box domain-containing protein</fullName>
    </recommendedName>
</protein>
<sequence>MNSLPPEVQLDILKCLNFDQLFSVKQTNFYFNNFVDEYEDQLARLKFNKLNIISVGDIKRDVDVNTFELDSFPKFILNDQLKEKWQEAIAKSVSLYLQDYGGGKLFAVELEKTYCDLKKKKLWRWILHLPNFSKNITEMIVVRWWLKRLFNCFFEYTDFKNLFNPEMIKLLFENDQSIPQQFHIQKPSLNFDRYTYTLENALKFALNHLAISESLRIDFDDNILEQQIDILFNILMNESNKFPQFYLKGFKCFEMSRLYDLIFEHLSTAEDCSKIVPVIMLEYISELNFELNEKAENVEIKEFNGVKYTKYHVTNEHNSNLKFSFCNAEFKGPTNFIFKLRIMKM</sequence>
<evidence type="ECO:0000259" key="1">
    <source>
        <dbReference type="PROSITE" id="PS50181"/>
    </source>
</evidence>
<reference evidence="2 3" key="1">
    <citation type="submission" date="2020-08" db="EMBL/GenBank/DDBJ databases">
        <authorList>
            <person name="Koutsovoulos G."/>
            <person name="Danchin GJ E."/>
        </authorList>
    </citation>
    <scope>NUCLEOTIDE SEQUENCE [LARGE SCALE GENOMIC DNA]</scope>
</reference>
<accession>A0A6V7UDR1</accession>
<dbReference type="InterPro" id="IPR001810">
    <property type="entry name" value="F-box_dom"/>
</dbReference>
<feature type="domain" description="F-box" evidence="1">
    <location>
        <begin position="1"/>
        <end position="45"/>
    </location>
</feature>
<gene>
    <name evidence="2" type="ORF">MENT_LOCUS11338</name>
</gene>
<dbReference type="InterPro" id="IPR036047">
    <property type="entry name" value="F-box-like_dom_sf"/>
</dbReference>
<proteinExistence type="predicted"/>
<dbReference type="Proteomes" id="UP000580250">
    <property type="component" value="Unassembled WGS sequence"/>
</dbReference>